<evidence type="ECO:0000313" key="2">
    <source>
        <dbReference type="EMBL" id="TLS47630.1"/>
    </source>
</evidence>
<dbReference type="RefSeq" id="WP_138043628.1">
    <property type="nucleotide sequence ID" value="NZ_VBZC01000003.1"/>
</dbReference>
<keyword evidence="2" id="KW-0413">Isomerase</keyword>
<dbReference type="SUPFAM" id="SSF51658">
    <property type="entry name" value="Xylose isomerase-like"/>
    <property type="match status" value="1"/>
</dbReference>
<dbReference type="Gene3D" id="3.20.20.150">
    <property type="entry name" value="Divalent-metal-dependent TIM barrel enzymes"/>
    <property type="match status" value="1"/>
</dbReference>
<dbReference type="InterPro" id="IPR013022">
    <property type="entry name" value="Xyl_isomerase-like_TIM-brl"/>
</dbReference>
<gene>
    <name evidence="2" type="ORF">FE633_03860</name>
</gene>
<dbReference type="InterPro" id="IPR036237">
    <property type="entry name" value="Xyl_isomerase-like_sf"/>
</dbReference>
<sequence length="318" mass="32535">MPADASKGLLLAGIGDEAGYGIHAQVAAVRALGWSAIELRSVDGLALADLSDQAFAQVAEAVDAAGLRVVAVDSRIGGWARTADGDFAADLAELDVLTRRCRSLGTPYVRIMSYPRGGLSGPAWRTAAIDRIGVLTDRAADAGLVLLVENCAGWAASSADRMREVLEAVNSPALRLLFDIGNGIAYGYAAPDLLGDIVGWVDHVHVKDAKGPATAPAYCLPGEGDAGVADCLRLLLDAGYAGALSIEPHLAVVPHEGRREPDSVCAAAFVAAGRALTELLGERTAEGGSPDFALGEARAPALGEARAPGLALGDGRPG</sequence>
<protein>
    <submittedName>
        <fullName evidence="2">Sugar phosphate isomerase/epimerase</fullName>
    </submittedName>
</protein>
<evidence type="ECO:0000313" key="3">
    <source>
        <dbReference type="Proteomes" id="UP000305906"/>
    </source>
</evidence>
<dbReference type="InterPro" id="IPR050312">
    <property type="entry name" value="IolE/XylAMocC-like"/>
</dbReference>
<evidence type="ECO:0000259" key="1">
    <source>
        <dbReference type="Pfam" id="PF01261"/>
    </source>
</evidence>
<organism evidence="2 3">
    <name type="scientific">Streptomyces montanus</name>
    <dbReference type="NCBI Taxonomy" id="2580423"/>
    <lineage>
        <taxon>Bacteria</taxon>
        <taxon>Bacillati</taxon>
        <taxon>Actinomycetota</taxon>
        <taxon>Actinomycetes</taxon>
        <taxon>Kitasatosporales</taxon>
        <taxon>Streptomycetaceae</taxon>
        <taxon>Streptomyces</taxon>
    </lineage>
</organism>
<dbReference type="GO" id="GO:0016853">
    <property type="term" value="F:isomerase activity"/>
    <property type="evidence" value="ECO:0007669"/>
    <property type="project" value="UniProtKB-KW"/>
</dbReference>
<dbReference type="PANTHER" id="PTHR12110">
    <property type="entry name" value="HYDROXYPYRUVATE ISOMERASE"/>
    <property type="match status" value="1"/>
</dbReference>
<dbReference type="Proteomes" id="UP000305906">
    <property type="component" value="Unassembled WGS sequence"/>
</dbReference>
<feature type="domain" description="Xylose isomerase-like TIM barrel" evidence="1">
    <location>
        <begin position="26"/>
        <end position="249"/>
    </location>
</feature>
<proteinExistence type="predicted"/>
<dbReference type="AlphaFoldDB" id="A0A5R9G0C1"/>
<keyword evidence="3" id="KW-1185">Reference proteome</keyword>
<comment type="caution">
    <text evidence="2">The sequence shown here is derived from an EMBL/GenBank/DDBJ whole genome shotgun (WGS) entry which is preliminary data.</text>
</comment>
<reference evidence="2 3" key="1">
    <citation type="submission" date="2019-05" db="EMBL/GenBank/DDBJ databases">
        <title>Streptomyces sp. NEAU-C151, a novel actinomycete isolated from soil.</title>
        <authorList>
            <person name="Han L."/>
            <person name="Jiang H."/>
        </authorList>
    </citation>
    <scope>NUCLEOTIDE SEQUENCE [LARGE SCALE GENOMIC DNA]</scope>
    <source>
        <strain evidence="2 3">NEAU-C151</strain>
    </source>
</reference>
<dbReference type="EMBL" id="VBZC01000003">
    <property type="protein sequence ID" value="TLS47630.1"/>
    <property type="molecule type" value="Genomic_DNA"/>
</dbReference>
<accession>A0A5R9G0C1</accession>
<name>A0A5R9G0C1_9ACTN</name>
<dbReference type="Pfam" id="PF01261">
    <property type="entry name" value="AP_endonuc_2"/>
    <property type="match status" value="1"/>
</dbReference>